<name>A0ABR2XH34_9PEZI</name>
<feature type="region of interest" description="Disordered" evidence="7">
    <location>
        <begin position="1"/>
        <end position="41"/>
    </location>
</feature>
<dbReference type="SUPFAM" id="SSF57701">
    <property type="entry name" value="Zn2/Cys6 DNA-binding domain"/>
    <property type="match status" value="1"/>
</dbReference>
<dbReference type="SMART" id="SM00066">
    <property type="entry name" value="GAL4"/>
    <property type="match status" value="1"/>
</dbReference>
<evidence type="ECO:0000313" key="9">
    <source>
        <dbReference type="EMBL" id="KAK9772985.1"/>
    </source>
</evidence>
<keyword evidence="3" id="KW-0805">Transcription regulation</keyword>
<dbReference type="CDD" id="cd00067">
    <property type="entry name" value="GAL4"/>
    <property type="match status" value="1"/>
</dbReference>
<dbReference type="PANTHER" id="PTHR47338:SF3">
    <property type="entry name" value="C6 FINGER DOMAIN TRANSCRIPTION FACTOR DBAA-RELATED"/>
    <property type="match status" value="1"/>
</dbReference>
<evidence type="ECO:0000313" key="10">
    <source>
        <dbReference type="Proteomes" id="UP001465668"/>
    </source>
</evidence>
<feature type="region of interest" description="Disordered" evidence="7">
    <location>
        <begin position="97"/>
        <end position="129"/>
    </location>
</feature>
<organism evidence="9 10">
    <name type="scientific">Seiridium cardinale</name>
    <dbReference type="NCBI Taxonomy" id="138064"/>
    <lineage>
        <taxon>Eukaryota</taxon>
        <taxon>Fungi</taxon>
        <taxon>Dikarya</taxon>
        <taxon>Ascomycota</taxon>
        <taxon>Pezizomycotina</taxon>
        <taxon>Sordariomycetes</taxon>
        <taxon>Xylariomycetidae</taxon>
        <taxon>Amphisphaeriales</taxon>
        <taxon>Sporocadaceae</taxon>
        <taxon>Seiridium</taxon>
    </lineage>
</organism>
<evidence type="ECO:0000256" key="2">
    <source>
        <dbReference type="ARBA" id="ARBA00022723"/>
    </source>
</evidence>
<comment type="caution">
    <text evidence="9">The sequence shown here is derived from an EMBL/GenBank/DDBJ whole genome shotgun (WGS) entry which is preliminary data.</text>
</comment>
<evidence type="ECO:0000259" key="8">
    <source>
        <dbReference type="PROSITE" id="PS50048"/>
    </source>
</evidence>
<keyword evidence="4" id="KW-0238">DNA-binding</keyword>
<proteinExistence type="predicted"/>
<keyword evidence="2" id="KW-0479">Metal-binding</keyword>
<dbReference type="Pfam" id="PF00172">
    <property type="entry name" value="Zn_clus"/>
    <property type="match status" value="1"/>
</dbReference>
<dbReference type="PANTHER" id="PTHR47338">
    <property type="entry name" value="ZN(II)2CYS6 TRANSCRIPTION FACTOR (EUROFUNG)-RELATED"/>
    <property type="match status" value="1"/>
</dbReference>
<feature type="compositionally biased region" description="Acidic residues" evidence="7">
    <location>
        <begin position="112"/>
        <end position="128"/>
    </location>
</feature>
<keyword evidence="6" id="KW-0539">Nucleus</keyword>
<dbReference type="InterPro" id="IPR007219">
    <property type="entry name" value="XnlR_reg_dom"/>
</dbReference>
<dbReference type="Gene3D" id="4.10.240.10">
    <property type="entry name" value="Zn(2)-C6 fungal-type DNA-binding domain"/>
    <property type="match status" value="1"/>
</dbReference>
<dbReference type="EMBL" id="JARVKM010000055">
    <property type="protein sequence ID" value="KAK9772985.1"/>
    <property type="molecule type" value="Genomic_DNA"/>
</dbReference>
<reference evidence="9 10" key="1">
    <citation type="submission" date="2024-02" db="EMBL/GenBank/DDBJ databases">
        <title>First draft genome assembly of two strains of Seiridium cardinale.</title>
        <authorList>
            <person name="Emiliani G."/>
            <person name="Scali E."/>
        </authorList>
    </citation>
    <scope>NUCLEOTIDE SEQUENCE [LARGE SCALE GENOMIC DNA]</scope>
    <source>
        <strain evidence="9 10">BM-138-000479</strain>
    </source>
</reference>
<evidence type="ECO:0000256" key="3">
    <source>
        <dbReference type="ARBA" id="ARBA00023015"/>
    </source>
</evidence>
<feature type="compositionally biased region" description="Polar residues" evidence="7">
    <location>
        <begin position="1"/>
        <end position="12"/>
    </location>
</feature>
<dbReference type="InterPro" id="IPR036864">
    <property type="entry name" value="Zn2-C6_fun-type_DNA-bd_sf"/>
</dbReference>
<sequence>MDTINVATPKSLQQQQQQQQQQQPQRSQSAPRSRQQPGSACEECRRRKLRCDRQQPVCGTCAETGVTCMMRKTCPPRGPKRGHLRTLRNQIAVLESRLDQHDRRGSSNQSQTDEDDGSDNEENDDFDGQDNVQENMIISVPASAKLTPPHSELPWTESMVSPAQSLMFMEGSVDTGIFDLSKGIRTPSLDDMIMPVGMLLTPLVCIDLDQLYFERAHGFAPMIQRSRYRIWSKQPEKSKQRRCLQYAMWTLAASLSSQFEAFRDSLYTEGRQLLDALELEKSEPGFASLEHSQAWILLSIYEFMRNDYSRGLVSIGRAFRSIQLMRLHELDISRATPDVTKDWVELESARRTFWTAFTIDCFTAIHGGLPLTFNEQEIRTRLPAPEIQFTTGRCSITMPFIFEIISRGTLDNLSNSLGSDFPTSPFAECILVAALCGRSVSHKKRSMVERGYGEVTQDFCRRHKWLATVLASRIESLAPDTPRDFSTLTDSTLILASLVAHMNVLFLCEVIESMPLGTEESHVLRSEYKQKSFMAVQEMGKLAFAVSQLDHFQASQLILQRGINIG</sequence>
<evidence type="ECO:0000256" key="1">
    <source>
        <dbReference type="ARBA" id="ARBA00004123"/>
    </source>
</evidence>
<accession>A0ABR2XH34</accession>
<dbReference type="PROSITE" id="PS50048">
    <property type="entry name" value="ZN2_CY6_FUNGAL_2"/>
    <property type="match status" value="1"/>
</dbReference>
<feature type="compositionally biased region" description="Low complexity" evidence="7">
    <location>
        <begin position="13"/>
        <end position="37"/>
    </location>
</feature>
<evidence type="ECO:0000256" key="5">
    <source>
        <dbReference type="ARBA" id="ARBA00023163"/>
    </source>
</evidence>
<dbReference type="InterPro" id="IPR001138">
    <property type="entry name" value="Zn2Cys6_DnaBD"/>
</dbReference>
<dbReference type="Pfam" id="PF04082">
    <property type="entry name" value="Fungal_trans"/>
    <property type="match status" value="1"/>
</dbReference>
<keyword evidence="5" id="KW-0804">Transcription</keyword>
<gene>
    <name evidence="9" type="ORF">SCAR479_10315</name>
</gene>
<comment type="subcellular location">
    <subcellularLocation>
        <location evidence="1">Nucleus</location>
    </subcellularLocation>
</comment>
<evidence type="ECO:0000256" key="4">
    <source>
        <dbReference type="ARBA" id="ARBA00023125"/>
    </source>
</evidence>
<protein>
    <submittedName>
        <fullName evidence="9">Zn(2)-C6 fungal-type domain-containing protein</fullName>
    </submittedName>
</protein>
<dbReference type="Proteomes" id="UP001465668">
    <property type="component" value="Unassembled WGS sequence"/>
</dbReference>
<evidence type="ECO:0000256" key="6">
    <source>
        <dbReference type="ARBA" id="ARBA00023242"/>
    </source>
</evidence>
<dbReference type="CDD" id="cd12148">
    <property type="entry name" value="fungal_TF_MHR"/>
    <property type="match status" value="1"/>
</dbReference>
<evidence type="ECO:0000256" key="7">
    <source>
        <dbReference type="SAM" id="MobiDB-lite"/>
    </source>
</evidence>
<dbReference type="SMART" id="SM00906">
    <property type="entry name" value="Fungal_trans"/>
    <property type="match status" value="1"/>
</dbReference>
<keyword evidence="10" id="KW-1185">Reference proteome</keyword>
<dbReference type="PROSITE" id="PS00463">
    <property type="entry name" value="ZN2_CY6_FUNGAL_1"/>
    <property type="match status" value="1"/>
</dbReference>
<feature type="domain" description="Zn(2)-C6 fungal-type" evidence="8">
    <location>
        <begin position="40"/>
        <end position="70"/>
    </location>
</feature>
<dbReference type="InterPro" id="IPR050815">
    <property type="entry name" value="TF_fung"/>
</dbReference>